<dbReference type="InterPro" id="IPR036390">
    <property type="entry name" value="WH_DNA-bd_sf"/>
</dbReference>
<gene>
    <name evidence="2" type="ORF">GCM10009039_26650</name>
</gene>
<reference evidence="2" key="1">
    <citation type="journal article" date="2014" name="Int. J. Syst. Evol. Microbiol.">
        <title>Complete genome sequence of Corynebacterium casei LMG S-19264T (=DSM 44701T), isolated from a smear-ripened cheese.</title>
        <authorList>
            <consortium name="US DOE Joint Genome Institute (JGI-PGF)"/>
            <person name="Walter F."/>
            <person name="Albersmeier A."/>
            <person name="Kalinowski J."/>
            <person name="Ruckert C."/>
        </authorList>
    </citation>
    <scope>NUCLEOTIDE SEQUENCE</scope>
    <source>
        <strain evidence="2">JCM 19596</strain>
    </source>
</reference>
<proteinExistence type="predicted"/>
<organism evidence="2 3">
    <name type="scientific">Halocalculus aciditolerans</name>
    <dbReference type="NCBI Taxonomy" id="1383812"/>
    <lineage>
        <taxon>Archaea</taxon>
        <taxon>Methanobacteriati</taxon>
        <taxon>Methanobacteriota</taxon>
        <taxon>Stenosarchaea group</taxon>
        <taxon>Halobacteria</taxon>
        <taxon>Halobacteriales</taxon>
        <taxon>Halobacteriaceae</taxon>
        <taxon>Halocalculus</taxon>
    </lineage>
</organism>
<reference evidence="2" key="2">
    <citation type="submission" date="2020-09" db="EMBL/GenBank/DDBJ databases">
        <authorList>
            <person name="Sun Q."/>
            <person name="Ohkuma M."/>
        </authorList>
    </citation>
    <scope>NUCLEOTIDE SEQUENCE</scope>
    <source>
        <strain evidence="2">JCM 19596</strain>
    </source>
</reference>
<evidence type="ECO:0000313" key="2">
    <source>
        <dbReference type="EMBL" id="GGL67276.1"/>
    </source>
</evidence>
<feature type="region of interest" description="Disordered" evidence="1">
    <location>
        <begin position="1"/>
        <end position="20"/>
    </location>
</feature>
<comment type="caution">
    <text evidence="2">The sequence shown here is derived from an EMBL/GenBank/DDBJ whole genome shotgun (WGS) entry which is preliminary data.</text>
</comment>
<dbReference type="Pfam" id="PF12840">
    <property type="entry name" value="HTH_20"/>
    <property type="match status" value="1"/>
</dbReference>
<dbReference type="OrthoDB" id="231747at2157"/>
<accession>A0A830FLF9</accession>
<name>A0A830FLF9_9EURY</name>
<feature type="compositionally biased region" description="Acidic residues" evidence="1">
    <location>
        <begin position="1"/>
        <end position="12"/>
    </location>
</feature>
<dbReference type="SUPFAM" id="SSF46785">
    <property type="entry name" value="Winged helix' DNA-binding domain"/>
    <property type="match status" value="1"/>
</dbReference>
<evidence type="ECO:0008006" key="4">
    <source>
        <dbReference type="Google" id="ProtNLM"/>
    </source>
</evidence>
<dbReference type="Proteomes" id="UP000607197">
    <property type="component" value="Unassembled WGS sequence"/>
</dbReference>
<evidence type="ECO:0000256" key="1">
    <source>
        <dbReference type="SAM" id="MobiDB-lite"/>
    </source>
</evidence>
<dbReference type="Gene3D" id="1.10.10.10">
    <property type="entry name" value="Winged helix-like DNA-binding domain superfamily/Winged helix DNA-binding domain"/>
    <property type="match status" value="1"/>
</dbReference>
<evidence type="ECO:0000313" key="3">
    <source>
        <dbReference type="Proteomes" id="UP000607197"/>
    </source>
</evidence>
<protein>
    <recommendedName>
        <fullName evidence="4">Helix-turn-helix domain-containing protein</fullName>
    </recommendedName>
</protein>
<dbReference type="AlphaFoldDB" id="A0A830FLF9"/>
<dbReference type="InterPro" id="IPR036388">
    <property type="entry name" value="WH-like_DNA-bd_sf"/>
</dbReference>
<keyword evidence="3" id="KW-1185">Reference proteome</keyword>
<dbReference type="EMBL" id="BMPG01000003">
    <property type="protein sequence ID" value="GGL67276.1"/>
    <property type="molecule type" value="Genomic_DNA"/>
</dbReference>
<sequence>MAQSTEDDEEPTFDTPSDTERIRQMRAVLSETRLGLVQQVLASGSGALSVEELAYRNTDLNERTIDYHLRELADEGVVTRLKADDPANDLPNTYWAVTETGLELLKRLGFYEEIAVLAEADSALTRTTRIKTIENFEGRPEPDWYDTSEL</sequence>
<dbReference type="RefSeq" id="WP_188979704.1">
    <property type="nucleotide sequence ID" value="NZ_BMPG01000003.1"/>
</dbReference>